<name>A0A8J4UUS4_CLAMG</name>
<evidence type="ECO:0000313" key="1">
    <source>
        <dbReference type="EMBL" id="KAF5908082.1"/>
    </source>
</evidence>
<keyword evidence="2" id="KW-1185">Reference proteome</keyword>
<gene>
    <name evidence="1" type="primary">TRX1</name>
    <name evidence="1" type="ORF">DAT39_002184</name>
</gene>
<comment type="caution">
    <text evidence="1">The sequence shown here is derived from an EMBL/GenBank/DDBJ whole genome shotgun (WGS) entry which is preliminary data.</text>
</comment>
<dbReference type="EMBL" id="QNUK01000016">
    <property type="protein sequence ID" value="KAF5908082.1"/>
    <property type="molecule type" value="Genomic_DNA"/>
</dbReference>
<dbReference type="AlphaFoldDB" id="A0A8J4UUS4"/>
<dbReference type="Proteomes" id="UP000727407">
    <property type="component" value="Unassembled WGS sequence"/>
</dbReference>
<organism evidence="1 2">
    <name type="scientific">Clarias magur</name>
    <name type="common">Asian catfish</name>
    <name type="synonym">Macropteronotus magur</name>
    <dbReference type="NCBI Taxonomy" id="1594786"/>
    <lineage>
        <taxon>Eukaryota</taxon>
        <taxon>Metazoa</taxon>
        <taxon>Chordata</taxon>
        <taxon>Craniata</taxon>
        <taxon>Vertebrata</taxon>
        <taxon>Euteleostomi</taxon>
        <taxon>Actinopterygii</taxon>
        <taxon>Neopterygii</taxon>
        <taxon>Teleostei</taxon>
        <taxon>Ostariophysi</taxon>
        <taxon>Siluriformes</taxon>
        <taxon>Clariidae</taxon>
        <taxon>Clarias</taxon>
    </lineage>
</organism>
<proteinExistence type="predicted"/>
<protein>
    <submittedName>
        <fullName evidence="1">Triplex capsid protein 1</fullName>
    </submittedName>
</protein>
<sequence length="97" mass="10982">MVDSLGKQLTERFEWLSGCNCDITAHCSRNGLRPGKVLLSGTHPSGLPRLARHSCIFESVYIIYPGMRRCQAERLSKWKVKPDDCCTLAFPALHSYR</sequence>
<feature type="non-terminal residue" evidence="1">
    <location>
        <position position="97"/>
    </location>
</feature>
<reference evidence="1" key="1">
    <citation type="submission" date="2020-07" db="EMBL/GenBank/DDBJ databases">
        <title>Clarias magur genome sequencing, assembly and annotation.</title>
        <authorList>
            <person name="Kushwaha B."/>
            <person name="Kumar R."/>
            <person name="Das P."/>
            <person name="Joshi C.G."/>
            <person name="Kumar D."/>
            <person name="Nagpure N.S."/>
            <person name="Pandey M."/>
            <person name="Agarwal S."/>
            <person name="Srivastava S."/>
            <person name="Singh M."/>
            <person name="Sahoo L."/>
            <person name="Jayasankar P."/>
            <person name="Meher P.K."/>
            <person name="Koringa P.G."/>
            <person name="Iquebal M.A."/>
            <person name="Das S.P."/>
            <person name="Bit A."/>
            <person name="Patnaik S."/>
            <person name="Patel N."/>
            <person name="Shah T.M."/>
            <person name="Hinsu A."/>
            <person name="Jena J.K."/>
        </authorList>
    </citation>
    <scope>NUCLEOTIDE SEQUENCE</scope>
    <source>
        <strain evidence="1">CIFAMagur01</strain>
        <tissue evidence="1">Testis</tissue>
    </source>
</reference>
<accession>A0A8J4UUS4</accession>
<evidence type="ECO:0000313" key="2">
    <source>
        <dbReference type="Proteomes" id="UP000727407"/>
    </source>
</evidence>